<dbReference type="InterPro" id="IPR023341">
    <property type="entry name" value="MABP"/>
</dbReference>
<proteinExistence type="predicted"/>
<keyword evidence="3" id="KW-1185">Reference proteome</keyword>
<feature type="domain" description="MABP" evidence="1">
    <location>
        <begin position="1"/>
        <end position="88"/>
    </location>
</feature>
<dbReference type="EMBL" id="CAAALY010019182">
    <property type="protein sequence ID" value="VEL13859.1"/>
    <property type="molecule type" value="Genomic_DNA"/>
</dbReference>
<organism evidence="2 3">
    <name type="scientific">Protopolystoma xenopodis</name>
    <dbReference type="NCBI Taxonomy" id="117903"/>
    <lineage>
        <taxon>Eukaryota</taxon>
        <taxon>Metazoa</taxon>
        <taxon>Spiralia</taxon>
        <taxon>Lophotrochozoa</taxon>
        <taxon>Platyhelminthes</taxon>
        <taxon>Monogenea</taxon>
        <taxon>Polyopisthocotylea</taxon>
        <taxon>Polystomatidea</taxon>
        <taxon>Polystomatidae</taxon>
        <taxon>Protopolystoma</taxon>
    </lineage>
</organism>
<dbReference type="GO" id="GO:0005737">
    <property type="term" value="C:cytoplasm"/>
    <property type="evidence" value="ECO:0007669"/>
    <property type="project" value="UniProtKB-ARBA"/>
</dbReference>
<name>A0A448WKL1_9PLAT</name>
<evidence type="ECO:0000313" key="3">
    <source>
        <dbReference type="Proteomes" id="UP000784294"/>
    </source>
</evidence>
<dbReference type="Gene3D" id="2.100.10.50">
    <property type="match status" value="1"/>
</dbReference>
<dbReference type="PROSITE" id="PS51498">
    <property type="entry name" value="MABP"/>
    <property type="match status" value="1"/>
</dbReference>
<dbReference type="Proteomes" id="UP000784294">
    <property type="component" value="Unassembled WGS sequence"/>
</dbReference>
<gene>
    <name evidence="2" type="ORF">PXEA_LOCUS7299</name>
</gene>
<evidence type="ECO:0000259" key="1">
    <source>
        <dbReference type="PROSITE" id="PS51498"/>
    </source>
</evidence>
<sequence length="88" mass="9774">MLKEPFKYKLKPGSHVIRKTISGKSANLGSLLENNMFLSYVRAPVGSGVDLLALVDLCIVQPSRDEFCPPTFSRLQDPLNKNTVRSLI</sequence>
<dbReference type="AlphaFoldDB" id="A0A448WKL1"/>
<accession>A0A448WKL1</accession>
<reference evidence="2" key="1">
    <citation type="submission" date="2018-11" db="EMBL/GenBank/DDBJ databases">
        <authorList>
            <consortium name="Pathogen Informatics"/>
        </authorList>
    </citation>
    <scope>NUCLEOTIDE SEQUENCE</scope>
</reference>
<evidence type="ECO:0000313" key="2">
    <source>
        <dbReference type="EMBL" id="VEL13859.1"/>
    </source>
</evidence>
<comment type="caution">
    <text evidence="2">The sequence shown here is derived from an EMBL/GenBank/DDBJ whole genome shotgun (WGS) entry which is preliminary data.</text>
</comment>
<protein>
    <recommendedName>
        <fullName evidence="1">MABP domain-containing protein</fullName>
    </recommendedName>
</protein>
<dbReference type="OrthoDB" id="75250at2759"/>